<dbReference type="PANTHER" id="PTHR14520:SF4">
    <property type="entry name" value="LARGE RIBOSOMAL SUBUNIT PROTEIN ML63"/>
    <property type="match status" value="1"/>
</dbReference>
<evidence type="ECO:0008006" key="3">
    <source>
        <dbReference type="Google" id="ProtNLM"/>
    </source>
</evidence>
<evidence type="ECO:0000313" key="2">
    <source>
        <dbReference type="Proteomes" id="UP000749559"/>
    </source>
</evidence>
<dbReference type="GO" id="GO:0003735">
    <property type="term" value="F:structural constituent of ribosome"/>
    <property type="evidence" value="ECO:0007669"/>
    <property type="project" value="TreeGrafter"/>
</dbReference>
<keyword evidence="2" id="KW-1185">Reference proteome</keyword>
<dbReference type="GO" id="GO:0032543">
    <property type="term" value="P:mitochondrial translation"/>
    <property type="evidence" value="ECO:0007669"/>
    <property type="project" value="TreeGrafter"/>
</dbReference>
<comment type="caution">
    <text evidence="1">The sequence shown here is derived from an EMBL/GenBank/DDBJ whole genome shotgun (WGS) entry which is preliminary data.</text>
</comment>
<dbReference type="OrthoDB" id="6019958at2759"/>
<dbReference type="PANTHER" id="PTHR14520">
    <property type="entry name" value="MITOCHONDRIAL RIBOSOMAL PROTEIN 63"/>
    <property type="match status" value="1"/>
</dbReference>
<reference evidence="1" key="1">
    <citation type="submission" date="2022-03" db="EMBL/GenBank/DDBJ databases">
        <authorList>
            <person name="Martin C."/>
        </authorList>
    </citation>
    <scope>NUCLEOTIDE SEQUENCE</scope>
</reference>
<name>A0A8S4Q4P0_OWEFU</name>
<dbReference type="GO" id="GO:0005761">
    <property type="term" value="C:mitochondrial ribosome"/>
    <property type="evidence" value="ECO:0007669"/>
    <property type="project" value="InterPro"/>
</dbReference>
<proteinExistence type="predicted"/>
<dbReference type="AlphaFoldDB" id="A0A8S4Q4P0"/>
<dbReference type="InterPro" id="IPR016576">
    <property type="entry name" value="Ribosomal_mL63"/>
</dbReference>
<protein>
    <recommendedName>
        <fullName evidence="3">Ribosomal protein 63</fullName>
    </recommendedName>
</protein>
<evidence type="ECO:0000313" key="1">
    <source>
        <dbReference type="EMBL" id="CAH1801501.1"/>
    </source>
</evidence>
<dbReference type="Proteomes" id="UP000749559">
    <property type="component" value="Unassembled WGS sequence"/>
</dbReference>
<dbReference type="Pfam" id="PF14978">
    <property type="entry name" value="MRP-63"/>
    <property type="match status" value="1"/>
</dbReference>
<sequence length="108" mass="13150">MHLTKYLQYFVRRRHIPGHLFKGKVRYWPRVTHEAKLKAVVDSLREQDNVDLLSRPYITEEQEHNYMYESGKVAERILAEKEKCKSNFFKHRSMEEHLAHLNHTKSWE</sequence>
<gene>
    <name evidence="1" type="ORF">OFUS_LOCUS25288</name>
</gene>
<accession>A0A8S4Q4P0</accession>
<dbReference type="EMBL" id="CAIIXF020000012">
    <property type="protein sequence ID" value="CAH1801501.1"/>
    <property type="molecule type" value="Genomic_DNA"/>
</dbReference>
<organism evidence="1 2">
    <name type="scientific">Owenia fusiformis</name>
    <name type="common">Polychaete worm</name>
    <dbReference type="NCBI Taxonomy" id="6347"/>
    <lineage>
        <taxon>Eukaryota</taxon>
        <taxon>Metazoa</taxon>
        <taxon>Spiralia</taxon>
        <taxon>Lophotrochozoa</taxon>
        <taxon>Annelida</taxon>
        <taxon>Polychaeta</taxon>
        <taxon>Sedentaria</taxon>
        <taxon>Canalipalpata</taxon>
        <taxon>Sabellida</taxon>
        <taxon>Oweniida</taxon>
        <taxon>Oweniidae</taxon>
        <taxon>Owenia</taxon>
    </lineage>
</organism>